<evidence type="ECO:0000313" key="3">
    <source>
        <dbReference type="Proteomes" id="UP000650477"/>
    </source>
</evidence>
<dbReference type="EMBL" id="PKLF01000010">
    <property type="protein sequence ID" value="MBE8613220.1"/>
    <property type="molecule type" value="Genomic_DNA"/>
</dbReference>
<evidence type="ECO:0008006" key="4">
    <source>
        <dbReference type="Google" id="ProtNLM"/>
    </source>
</evidence>
<dbReference type="Proteomes" id="UP000650477">
    <property type="component" value="Unassembled WGS sequence"/>
</dbReference>
<reference evidence="2" key="1">
    <citation type="submission" date="2017-12" db="EMBL/GenBank/DDBJ databases">
        <title>Genome sequencing and analysis.</title>
        <authorList>
            <person name="Huang Y.-T."/>
        </authorList>
    </citation>
    <scope>NUCLEOTIDE SEQUENCE</scope>
    <source>
        <strain evidence="2">VGH116</strain>
    </source>
</reference>
<dbReference type="AlphaFoldDB" id="A0A8I0Q1X5"/>
<gene>
    <name evidence="2" type="ORF">CYG68_12505</name>
</gene>
<proteinExistence type="predicted"/>
<feature type="signal peptide" evidence="1">
    <location>
        <begin position="1"/>
        <end position="27"/>
    </location>
</feature>
<accession>A0A8I0Q1X5</accession>
<feature type="chain" id="PRO_5034553165" description="YD repeat-containing protein" evidence="1">
    <location>
        <begin position="28"/>
        <end position="295"/>
    </location>
</feature>
<name>A0A8I0Q1X5_MORMO</name>
<organism evidence="2 3">
    <name type="scientific">Morganella morganii</name>
    <name type="common">Proteus morganii</name>
    <dbReference type="NCBI Taxonomy" id="582"/>
    <lineage>
        <taxon>Bacteria</taxon>
        <taxon>Pseudomonadati</taxon>
        <taxon>Pseudomonadota</taxon>
        <taxon>Gammaproteobacteria</taxon>
        <taxon>Enterobacterales</taxon>
        <taxon>Morganellaceae</taxon>
        <taxon>Morganella</taxon>
    </lineage>
</organism>
<protein>
    <recommendedName>
        <fullName evidence="4">YD repeat-containing protein</fullName>
    </recommendedName>
</protein>
<comment type="caution">
    <text evidence="2">The sequence shown here is derived from an EMBL/GenBank/DDBJ whole genome shotgun (WGS) entry which is preliminary data.</text>
</comment>
<evidence type="ECO:0000313" key="2">
    <source>
        <dbReference type="EMBL" id="MBE8613220.1"/>
    </source>
</evidence>
<sequence>MPLPGVCTLRKLLLLSLMCTFSYNVYAGENNCSAETAAINAFNNFIFTQEQPFNDSVKEMKMHIKSSDDYIESNAYVKFDDCGRLLMLENSKVVKSRIKEKIIVNAFNIRINKKDEGWRYNMTFKLSDIDRHGVDNILMTQRMHGKFLTGKNGKITKSEDTSYATLSGERMKFKAETRFLSDDKGRLSKSDRVSTQPNDSSNTRYFYDDKDRLIRNQSDSTTEEYTYTEDGKESGSTMIQTFFTTETTVTTCKEWNKFGRCTRAEQDITVLIENEKDKKDSVYKHHADIDYEYVY</sequence>
<evidence type="ECO:0000256" key="1">
    <source>
        <dbReference type="SAM" id="SignalP"/>
    </source>
</evidence>
<keyword evidence="1" id="KW-0732">Signal</keyword>